<dbReference type="Proteomes" id="UP000014909">
    <property type="component" value="Chromosome"/>
</dbReference>
<reference evidence="2 3" key="1">
    <citation type="journal article" date="2013" name="Genome Biol. Evol.">
        <title>Genomic Diversity of "Deep Ecotype" Alteromonas macleodii Isolates: Evidence for Pan-Mediterranean Clonal Frames.</title>
        <authorList>
            <person name="Lopez-Perez M."/>
            <person name="Gonzaga A."/>
            <person name="Rodriguez-Valera F."/>
        </authorList>
    </citation>
    <scope>NUCLEOTIDE SEQUENCE [LARGE SCALE GENOMIC DNA]</scope>
    <source>
        <strain evidence="3">'English Channel 615'</strain>
    </source>
</reference>
<keyword evidence="1" id="KW-0812">Transmembrane</keyword>
<dbReference type="AlphaFoldDB" id="S5AH09"/>
<organism evidence="2 3">
    <name type="scientific">Alteromonas mediterranea 615</name>
    <dbReference type="NCBI Taxonomy" id="1300253"/>
    <lineage>
        <taxon>Bacteria</taxon>
        <taxon>Pseudomonadati</taxon>
        <taxon>Pseudomonadota</taxon>
        <taxon>Gammaproteobacteria</taxon>
        <taxon>Alteromonadales</taxon>
        <taxon>Alteromonadaceae</taxon>
        <taxon>Alteromonas/Salinimonas group</taxon>
        <taxon>Alteromonas</taxon>
    </lineage>
</organism>
<dbReference type="KEGG" id="amh:I633_13890"/>
<name>S5AH09_9ALTE</name>
<accession>S5AH09</accession>
<dbReference type="PATRIC" id="fig|1300253.3.peg.2899"/>
<evidence type="ECO:0000256" key="1">
    <source>
        <dbReference type="SAM" id="Phobius"/>
    </source>
</evidence>
<evidence type="ECO:0000313" key="2">
    <source>
        <dbReference type="EMBL" id="AGP78604.1"/>
    </source>
</evidence>
<evidence type="ECO:0000313" key="3">
    <source>
        <dbReference type="Proteomes" id="UP000014909"/>
    </source>
</evidence>
<dbReference type="BioCyc" id="AMAC1300253:G12YX-2228-MONOMER"/>
<proteinExistence type="predicted"/>
<sequence>MAVCFYAAMLSLPQYLWTWINFPVTLTFVSIAIVSWFSWRLYDVLSRNVLPVQYALSLSSDGVIRVVGDDNVANNRSCFYTQNHLLSHTLREAKEAGTAMKIHHASQLFAWGLCINVLRHKRKWFERDHNHLAWVLKGECCEADYRRLARAIILARKATHSRN</sequence>
<dbReference type="HOGENOM" id="CLU_1923135_0_0_6"/>
<keyword evidence="1" id="KW-0472">Membrane</keyword>
<keyword evidence="1" id="KW-1133">Transmembrane helix</keyword>
<protein>
    <submittedName>
        <fullName evidence="2">Uncharacterized protein</fullName>
    </submittedName>
</protein>
<gene>
    <name evidence="2" type="ORF">I633_13890</name>
</gene>
<dbReference type="EMBL" id="CP004846">
    <property type="protein sequence ID" value="AGP78604.1"/>
    <property type="molecule type" value="Genomic_DNA"/>
</dbReference>
<feature type="transmembrane region" description="Helical" evidence="1">
    <location>
        <begin position="16"/>
        <end position="37"/>
    </location>
</feature>